<feature type="transmembrane region" description="Helical" evidence="1">
    <location>
        <begin position="219"/>
        <end position="241"/>
    </location>
</feature>
<feature type="transmembrane region" description="Helical" evidence="1">
    <location>
        <begin position="146"/>
        <end position="168"/>
    </location>
</feature>
<evidence type="ECO:0000256" key="1">
    <source>
        <dbReference type="SAM" id="Phobius"/>
    </source>
</evidence>
<gene>
    <name evidence="2" type="ORF">EV420DRAFT_1193375</name>
</gene>
<evidence type="ECO:0000313" key="2">
    <source>
        <dbReference type="EMBL" id="KAK0462525.1"/>
    </source>
</evidence>
<feature type="transmembrane region" description="Helical" evidence="1">
    <location>
        <begin position="189"/>
        <end position="213"/>
    </location>
</feature>
<organism evidence="2 3">
    <name type="scientific">Armillaria tabescens</name>
    <name type="common">Ringless honey mushroom</name>
    <name type="synonym">Agaricus tabescens</name>
    <dbReference type="NCBI Taxonomy" id="1929756"/>
    <lineage>
        <taxon>Eukaryota</taxon>
        <taxon>Fungi</taxon>
        <taxon>Dikarya</taxon>
        <taxon>Basidiomycota</taxon>
        <taxon>Agaricomycotina</taxon>
        <taxon>Agaricomycetes</taxon>
        <taxon>Agaricomycetidae</taxon>
        <taxon>Agaricales</taxon>
        <taxon>Marasmiineae</taxon>
        <taxon>Physalacriaceae</taxon>
        <taxon>Desarmillaria</taxon>
    </lineage>
</organism>
<feature type="transmembrane region" description="Helical" evidence="1">
    <location>
        <begin position="28"/>
        <end position="54"/>
    </location>
</feature>
<protein>
    <submittedName>
        <fullName evidence="2">Uncharacterized protein</fullName>
    </submittedName>
</protein>
<keyword evidence="1" id="KW-0472">Membrane</keyword>
<dbReference type="GeneID" id="85349851"/>
<feature type="transmembrane region" description="Helical" evidence="1">
    <location>
        <begin position="105"/>
        <end position="126"/>
    </location>
</feature>
<keyword evidence="1" id="KW-1133">Transmembrane helix</keyword>
<dbReference type="EMBL" id="JAUEPS010000009">
    <property type="protein sequence ID" value="KAK0462525.1"/>
    <property type="molecule type" value="Genomic_DNA"/>
</dbReference>
<comment type="caution">
    <text evidence="2">The sequence shown here is derived from an EMBL/GenBank/DDBJ whole genome shotgun (WGS) entry which is preliminary data.</text>
</comment>
<sequence length="296" mass="32985">MTFISCFRGSLWSSDGVLKAKSDINYKLVVASLWMLVFATVNIVCNLQFVLYAFIYSGINPVVAFFDMSNPANLLLLVTVVAQTFMGDCILLYRCWVIYDRRWMVVICPIVMYIVETGCGIAAVYIETTISRGSVVINPKIFPLLATFQALTLATNIIATSLILIRIWTIRRALLELIPSVKNHLLSNAIYVLVESAFMYTASVIVMLIVYVLRSNATYIVSQAVVQIIGIAFNLIIIRLVNGTAAKSIQETLLSFRASPPDTVQTEELEQAASWKRDDFVSSTTQCNSEDNCQDV</sequence>
<evidence type="ECO:0000313" key="3">
    <source>
        <dbReference type="Proteomes" id="UP001175211"/>
    </source>
</evidence>
<proteinExistence type="predicted"/>
<feature type="transmembrane region" description="Helical" evidence="1">
    <location>
        <begin position="74"/>
        <end position="93"/>
    </location>
</feature>
<keyword evidence="1" id="KW-0812">Transmembrane</keyword>
<keyword evidence="3" id="KW-1185">Reference proteome</keyword>
<dbReference type="Proteomes" id="UP001175211">
    <property type="component" value="Unassembled WGS sequence"/>
</dbReference>
<accession>A0AA39TXP9</accession>
<dbReference type="RefSeq" id="XP_060334137.1">
    <property type="nucleotide sequence ID" value="XM_060466303.1"/>
</dbReference>
<name>A0AA39TXP9_ARMTA</name>
<dbReference type="AlphaFoldDB" id="A0AA39TXP9"/>
<reference evidence="2" key="1">
    <citation type="submission" date="2023-06" db="EMBL/GenBank/DDBJ databases">
        <authorList>
            <consortium name="Lawrence Berkeley National Laboratory"/>
            <person name="Ahrendt S."/>
            <person name="Sahu N."/>
            <person name="Indic B."/>
            <person name="Wong-Bajracharya J."/>
            <person name="Merenyi Z."/>
            <person name="Ke H.-M."/>
            <person name="Monk M."/>
            <person name="Kocsube S."/>
            <person name="Drula E."/>
            <person name="Lipzen A."/>
            <person name="Balint B."/>
            <person name="Henrissat B."/>
            <person name="Andreopoulos B."/>
            <person name="Martin F.M."/>
            <person name="Harder C.B."/>
            <person name="Rigling D."/>
            <person name="Ford K.L."/>
            <person name="Foster G.D."/>
            <person name="Pangilinan J."/>
            <person name="Papanicolaou A."/>
            <person name="Barry K."/>
            <person name="LaButti K."/>
            <person name="Viragh M."/>
            <person name="Koriabine M."/>
            <person name="Yan M."/>
            <person name="Riley R."/>
            <person name="Champramary S."/>
            <person name="Plett K.L."/>
            <person name="Tsai I.J."/>
            <person name="Slot J."/>
            <person name="Sipos G."/>
            <person name="Plett J."/>
            <person name="Nagy L.G."/>
            <person name="Grigoriev I.V."/>
        </authorList>
    </citation>
    <scope>NUCLEOTIDE SEQUENCE</scope>
    <source>
        <strain evidence="2">CCBAS 213</strain>
    </source>
</reference>